<proteinExistence type="predicted"/>
<dbReference type="EMBL" id="PXYG01000002">
    <property type="protein sequence ID" value="PSJ46402.1"/>
    <property type="molecule type" value="Genomic_DNA"/>
</dbReference>
<dbReference type="SUPFAM" id="SSF51556">
    <property type="entry name" value="Metallo-dependent hydrolases"/>
    <property type="match status" value="1"/>
</dbReference>
<gene>
    <name evidence="2" type="ORF">C7H85_07120</name>
</gene>
<dbReference type="SUPFAM" id="SSF51338">
    <property type="entry name" value="Composite domain of metallo-dependent hydrolases"/>
    <property type="match status" value="1"/>
</dbReference>
<dbReference type="CDD" id="cd01300">
    <property type="entry name" value="YtcJ_like"/>
    <property type="match status" value="1"/>
</dbReference>
<dbReference type="OrthoDB" id="9031471at2"/>
<dbReference type="Gene3D" id="2.30.40.10">
    <property type="entry name" value="Urease, subunit C, domain 1"/>
    <property type="match status" value="1"/>
</dbReference>
<dbReference type="InterPro" id="IPR032466">
    <property type="entry name" value="Metal_Hydrolase"/>
</dbReference>
<comment type="caution">
    <text evidence="2">The sequence shown here is derived from an EMBL/GenBank/DDBJ whole genome shotgun (WGS) entry which is preliminary data.</text>
</comment>
<dbReference type="InterPro" id="IPR033932">
    <property type="entry name" value="YtcJ-like"/>
</dbReference>
<dbReference type="Gene3D" id="3.10.310.70">
    <property type="match status" value="1"/>
</dbReference>
<evidence type="ECO:0000313" key="3">
    <source>
        <dbReference type="Proteomes" id="UP000240243"/>
    </source>
</evidence>
<dbReference type="Gene3D" id="3.20.20.140">
    <property type="entry name" value="Metal-dependent hydrolases"/>
    <property type="match status" value="1"/>
</dbReference>
<feature type="domain" description="Amidohydrolase 3" evidence="1">
    <location>
        <begin position="75"/>
        <end position="554"/>
    </location>
</feature>
<dbReference type="PANTHER" id="PTHR22642:SF2">
    <property type="entry name" value="PROTEIN LONG AFTER FAR-RED 3"/>
    <property type="match status" value="1"/>
</dbReference>
<sequence>MKTLTLILGVALGLGGPEMTVASEQVDLIVHNGVIHSMDTADEPAQAVAVSGERILAVGSNQDILALAGPDTRQIDAGGKAVIPGLIDTHIHLDEVGANIQKIQTNDVTELRQLLERISQAADRLPDGAWIVGATDWHESQLLERRFPTRKELDAAAPNNPVFLQRGGINAVINSAAMDMAGIGEQDPDPAGGKYDRGVDGRFSGWIQSFGKVKEIAGLLPQADEAELREQLRVAMTALGNKGVTTVRSQHVSPELVKVWRAMAQEEQTGLRGVLMMEISPRAPLQSDIAMLQGNALEQGQGNDMLRIGGLKVTYDGGVETSLLKTDFANIPGFKGIEVTPLTKIRALSEYACENGWRLSVHAIGDQAIANVLQVWRELDQHCPIGALRWGLEHPYLPSPDDLGLMKQLGIVPHTQAPHNYTLGAGWVEFWGEQRANSSIPNRTYIDAGLYPAGGSDAPVAPYDPFLAMWVEVTRQTAAAGILGIAEAVTPLEALKMHTIWAAYGLGMEDSIGSLTAGKYADMVILSNDPLTVEPEKIREISAEWTILSGKVVHHP</sequence>
<dbReference type="Pfam" id="PF07969">
    <property type="entry name" value="Amidohydro_3"/>
    <property type="match status" value="1"/>
</dbReference>
<reference evidence="2 3" key="1">
    <citation type="submission" date="2018-03" db="EMBL/GenBank/DDBJ databases">
        <title>The draft genome of Zobellella sp. 59N8.</title>
        <authorList>
            <person name="Liu L."/>
            <person name="Li L."/>
            <person name="Zhang X."/>
            <person name="Liang L."/>
            <person name="Wang T."/>
        </authorList>
    </citation>
    <scope>NUCLEOTIDE SEQUENCE [LARGE SCALE GENOMIC DNA]</scope>
    <source>
        <strain evidence="2 3">59N8</strain>
    </source>
</reference>
<dbReference type="RefSeq" id="WP_106729017.1">
    <property type="nucleotide sequence ID" value="NZ_PXYG01000002.1"/>
</dbReference>
<protein>
    <recommendedName>
        <fullName evidence="1">Amidohydrolase 3 domain-containing protein</fullName>
    </recommendedName>
</protein>
<keyword evidence="3" id="KW-1185">Reference proteome</keyword>
<dbReference type="AlphaFoldDB" id="A0A2P7R898"/>
<dbReference type="InterPro" id="IPR013108">
    <property type="entry name" value="Amidohydro_3"/>
</dbReference>
<dbReference type="GO" id="GO:0016810">
    <property type="term" value="F:hydrolase activity, acting on carbon-nitrogen (but not peptide) bonds"/>
    <property type="evidence" value="ECO:0007669"/>
    <property type="project" value="InterPro"/>
</dbReference>
<accession>A0A2P7R898</accession>
<evidence type="ECO:0000259" key="1">
    <source>
        <dbReference type="Pfam" id="PF07969"/>
    </source>
</evidence>
<dbReference type="PANTHER" id="PTHR22642">
    <property type="entry name" value="IMIDAZOLONEPROPIONASE"/>
    <property type="match status" value="1"/>
</dbReference>
<dbReference type="InterPro" id="IPR011059">
    <property type="entry name" value="Metal-dep_hydrolase_composite"/>
</dbReference>
<organism evidence="2 3">
    <name type="scientific">Zobellella endophytica</name>
    <dbReference type="NCBI Taxonomy" id="2116700"/>
    <lineage>
        <taxon>Bacteria</taxon>
        <taxon>Pseudomonadati</taxon>
        <taxon>Pseudomonadota</taxon>
        <taxon>Gammaproteobacteria</taxon>
        <taxon>Aeromonadales</taxon>
        <taxon>Aeromonadaceae</taxon>
        <taxon>Zobellella</taxon>
    </lineage>
</organism>
<evidence type="ECO:0000313" key="2">
    <source>
        <dbReference type="EMBL" id="PSJ46402.1"/>
    </source>
</evidence>
<dbReference type="Proteomes" id="UP000240243">
    <property type="component" value="Unassembled WGS sequence"/>
</dbReference>
<name>A0A2P7R898_9GAMM</name>